<dbReference type="AlphaFoldDB" id="A0A9L0R2K9"/>
<evidence type="ECO:0000313" key="1">
    <source>
        <dbReference type="Ensembl" id="ENSECAP00000058304.1"/>
    </source>
</evidence>
<protein>
    <submittedName>
        <fullName evidence="1">Solute carrier family 51 member A</fullName>
    </submittedName>
</protein>
<gene>
    <name evidence="1" type="primary">SLC51A</name>
</gene>
<reference evidence="1" key="2">
    <citation type="submission" date="2025-08" db="UniProtKB">
        <authorList>
            <consortium name="Ensembl"/>
        </authorList>
    </citation>
    <scope>IDENTIFICATION</scope>
    <source>
        <strain evidence="1">Thoroughbred</strain>
    </source>
</reference>
<accession>A0A9L0R2K9</accession>
<dbReference type="Proteomes" id="UP000002281">
    <property type="component" value="Chromosome 19"/>
</dbReference>
<dbReference type="Ensembl" id="ENSECAT00000079298.1">
    <property type="protein sequence ID" value="ENSECAP00000058304.1"/>
    <property type="gene ID" value="ENSECAG00000023114.3"/>
</dbReference>
<dbReference type="GeneTree" id="ENSGT00940000160780"/>
<keyword evidence="2" id="KW-1185">Reference proteome</keyword>
<reference evidence="1 2" key="1">
    <citation type="journal article" date="2009" name="Science">
        <title>Genome sequence, comparative analysis, and population genetics of the domestic horse.</title>
        <authorList>
            <consortium name="Broad Institute Genome Sequencing Platform"/>
            <consortium name="Broad Institute Whole Genome Assembly Team"/>
            <person name="Wade C.M."/>
            <person name="Giulotto E."/>
            <person name="Sigurdsson S."/>
            <person name="Zoli M."/>
            <person name="Gnerre S."/>
            <person name="Imsland F."/>
            <person name="Lear T.L."/>
            <person name="Adelson D.L."/>
            <person name="Bailey E."/>
            <person name="Bellone R.R."/>
            <person name="Bloecker H."/>
            <person name="Distl O."/>
            <person name="Edgar R.C."/>
            <person name="Garber M."/>
            <person name="Leeb T."/>
            <person name="Mauceli E."/>
            <person name="MacLeod J.N."/>
            <person name="Penedo M.C.T."/>
            <person name="Raison J.M."/>
            <person name="Sharpe T."/>
            <person name="Vogel J."/>
            <person name="Andersson L."/>
            <person name="Antczak D.F."/>
            <person name="Biagi T."/>
            <person name="Binns M.M."/>
            <person name="Chowdhary B.P."/>
            <person name="Coleman S.J."/>
            <person name="Della Valle G."/>
            <person name="Fryc S."/>
            <person name="Guerin G."/>
            <person name="Hasegawa T."/>
            <person name="Hill E.W."/>
            <person name="Jurka J."/>
            <person name="Kiialainen A."/>
            <person name="Lindgren G."/>
            <person name="Liu J."/>
            <person name="Magnani E."/>
            <person name="Mickelson J.R."/>
            <person name="Murray J."/>
            <person name="Nergadze S.G."/>
            <person name="Onofrio R."/>
            <person name="Pedroni S."/>
            <person name="Piras M.F."/>
            <person name="Raudsepp T."/>
            <person name="Rocchi M."/>
            <person name="Roeed K.H."/>
            <person name="Ryder O.A."/>
            <person name="Searle S."/>
            <person name="Skow L."/>
            <person name="Swinburne J.E."/>
            <person name="Syvaenen A.C."/>
            <person name="Tozaki T."/>
            <person name="Valberg S.J."/>
            <person name="Vaudin M."/>
            <person name="White J.R."/>
            <person name="Zody M.C."/>
            <person name="Lander E.S."/>
            <person name="Lindblad-Toh K."/>
        </authorList>
    </citation>
    <scope>NUCLEOTIDE SEQUENCE [LARGE SCALE GENOMIC DNA]</scope>
    <source>
        <strain evidence="1 2">Thoroughbred</strain>
    </source>
</reference>
<sequence>MESGRTQIKLDPRYTADLLEILKTNYSIPSACFSIPPTATQLLRGNTSYQVLC</sequence>
<organism evidence="1 2">
    <name type="scientific">Equus caballus</name>
    <name type="common">Horse</name>
    <dbReference type="NCBI Taxonomy" id="9796"/>
    <lineage>
        <taxon>Eukaryota</taxon>
        <taxon>Metazoa</taxon>
        <taxon>Chordata</taxon>
        <taxon>Craniata</taxon>
        <taxon>Vertebrata</taxon>
        <taxon>Euteleostomi</taxon>
        <taxon>Mammalia</taxon>
        <taxon>Eutheria</taxon>
        <taxon>Laurasiatheria</taxon>
        <taxon>Perissodactyla</taxon>
        <taxon>Equidae</taxon>
        <taxon>Equus</taxon>
    </lineage>
</organism>
<name>A0A9L0R2K9_HORSE</name>
<proteinExistence type="predicted"/>
<evidence type="ECO:0000313" key="2">
    <source>
        <dbReference type="Proteomes" id="UP000002281"/>
    </source>
</evidence>
<reference evidence="1" key="3">
    <citation type="submission" date="2025-09" db="UniProtKB">
        <authorList>
            <consortium name="Ensembl"/>
        </authorList>
    </citation>
    <scope>IDENTIFICATION</scope>
    <source>
        <strain evidence="1">Thoroughbred</strain>
    </source>
</reference>